<dbReference type="GeneID" id="10493032"/>
<keyword evidence="2" id="KW-1185">Reference proteome</keyword>
<dbReference type="Proteomes" id="UP000007812">
    <property type="component" value="Chromosome"/>
</dbReference>
<gene>
    <name evidence="1" type="ordered locus">Mcup_0841</name>
</gene>
<protein>
    <recommendedName>
        <fullName evidence="3">DUF4898 domain-containing protein</fullName>
    </recommendedName>
</protein>
<dbReference type="HOGENOM" id="CLU_166565_0_0_2"/>
<dbReference type="eggNOG" id="arCOG10952">
    <property type="taxonomic scope" value="Archaea"/>
</dbReference>
<proteinExistence type="predicted"/>
<dbReference type="InterPro" id="IPR032603">
    <property type="entry name" value="DUF4898"/>
</dbReference>
<name>F4G298_METCR</name>
<dbReference type="Pfam" id="PF16239">
    <property type="entry name" value="DUF4898"/>
    <property type="match status" value="1"/>
</dbReference>
<evidence type="ECO:0008006" key="3">
    <source>
        <dbReference type="Google" id="ProtNLM"/>
    </source>
</evidence>
<dbReference type="PATRIC" id="fig|1006006.8.peg.839"/>
<dbReference type="AlphaFoldDB" id="F4G298"/>
<organism evidence="1 2">
    <name type="scientific">Metallosphaera cuprina (strain Ar-4)</name>
    <dbReference type="NCBI Taxonomy" id="1006006"/>
    <lineage>
        <taxon>Archaea</taxon>
        <taxon>Thermoproteota</taxon>
        <taxon>Thermoprotei</taxon>
        <taxon>Sulfolobales</taxon>
        <taxon>Sulfolobaceae</taxon>
        <taxon>Metallosphaera</taxon>
    </lineage>
</organism>
<sequence>MSTQVVKANFENVEPELEELIVSSYGISSVPKKLPLKAVSDIGKLLKLLLPKSVTKVVIVISREHIGSDQSISSSVKSAYQDVVVTVMFSHKLDKDTLLVYYK</sequence>
<dbReference type="OrthoDB" id="34406at2157"/>
<reference evidence="1 2" key="1">
    <citation type="journal article" date="2011" name="J. Bacteriol.">
        <title>Complete genome sequence of Metallosphaera cuprina, a metal sulfide-oxidizing archaeon from a hot spring.</title>
        <authorList>
            <person name="Liu L.J."/>
            <person name="You X.Y."/>
            <person name="Zheng H."/>
            <person name="Wang S."/>
            <person name="Jiang C.Y."/>
            <person name="Liu S.J."/>
        </authorList>
    </citation>
    <scope>NUCLEOTIDE SEQUENCE [LARGE SCALE GENOMIC DNA]</scope>
    <source>
        <strain evidence="1 2">Ar-4</strain>
    </source>
</reference>
<dbReference type="RefSeq" id="WP_013737444.1">
    <property type="nucleotide sequence ID" value="NC_015435.1"/>
</dbReference>
<evidence type="ECO:0000313" key="1">
    <source>
        <dbReference type="EMBL" id="AEB94946.1"/>
    </source>
</evidence>
<dbReference type="KEGG" id="mcn:Mcup_0841"/>
<dbReference type="STRING" id="1006006.Mcup_0841"/>
<accession>F4G298</accession>
<evidence type="ECO:0000313" key="2">
    <source>
        <dbReference type="Proteomes" id="UP000007812"/>
    </source>
</evidence>
<dbReference type="EMBL" id="CP002656">
    <property type="protein sequence ID" value="AEB94946.1"/>
    <property type="molecule type" value="Genomic_DNA"/>
</dbReference>